<dbReference type="AlphaFoldDB" id="A0A4Y7TZP4"/>
<keyword evidence="3" id="KW-1185">Reference proteome</keyword>
<protein>
    <submittedName>
        <fullName evidence="2">Uncharacterized protein</fullName>
    </submittedName>
</protein>
<reference evidence="2 3" key="1">
    <citation type="journal article" date="2019" name="Nat. Ecol. Evol.">
        <title>Megaphylogeny resolves global patterns of mushroom evolution.</title>
        <authorList>
            <person name="Varga T."/>
            <person name="Krizsan K."/>
            <person name="Foldi C."/>
            <person name="Dima B."/>
            <person name="Sanchez-Garcia M."/>
            <person name="Sanchez-Ramirez S."/>
            <person name="Szollosi G.J."/>
            <person name="Szarkandi J.G."/>
            <person name="Papp V."/>
            <person name="Albert L."/>
            <person name="Andreopoulos W."/>
            <person name="Angelini C."/>
            <person name="Antonin V."/>
            <person name="Barry K.W."/>
            <person name="Bougher N.L."/>
            <person name="Buchanan P."/>
            <person name="Buyck B."/>
            <person name="Bense V."/>
            <person name="Catcheside P."/>
            <person name="Chovatia M."/>
            <person name="Cooper J."/>
            <person name="Damon W."/>
            <person name="Desjardin D."/>
            <person name="Finy P."/>
            <person name="Geml J."/>
            <person name="Haridas S."/>
            <person name="Hughes K."/>
            <person name="Justo A."/>
            <person name="Karasinski D."/>
            <person name="Kautmanova I."/>
            <person name="Kiss B."/>
            <person name="Kocsube S."/>
            <person name="Kotiranta H."/>
            <person name="LaButti K.M."/>
            <person name="Lechner B.E."/>
            <person name="Liimatainen K."/>
            <person name="Lipzen A."/>
            <person name="Lukacs Z."/>
            <person name="Mihaltcheva S."/>
            <person name="Morgado L.N."/>
            <person name="Niskanen T."/>
            <person name="Noordeloos M.E."/>
            <person name="Ohm R.A."/>
            <person name="Ortiz-Santana B."/>
            <person name="Ovrebo C."/>
            <person name="Racz N."/>
            <person name="Riley R."/>
            <person name="Savchenko A."/>
            <person name="Shiryaev A."/>
            <person name="Soop K."/>
            <person name="Spirin V."/>
            <person name="Szebenyi C."/>
            <person name="Tomsovsky M."/>
            <person name="Tulloss R.E."/>
            <person name="Uehling J."/>
            <person name="Grigoriev I.V."/>
            <person name="Vagvolgyi C."/>
            <person name="Papp T."/>
            <person name="Martin F.M."/>
            <person name="Miettinen O."/>
            <person name="Hibbett D.S."/>
            <person name="Nagy L.G."/>
        </authorList>
    </citation>
    <scope>NUCLEOTIDE SEQUENCE [LARGE SCALE GENOMIC DNA]</scope>
    <source>
        <strain evidence="2 3">FP101781</strain>
    </source>
</reference>
<feature type="region of interest" description="Disordered" evidence="1">
    <location>
        <begin position="1"/>
        <end position="64"/>
    </location>
</feature>
<feature type="compositionally biased region" description="Basic and acidic residues" evidence="1">
    <location>
        <begin position="55"/>
        <end position="64"/>
    </location>
</feature>
<evidence type="ECO:0000313" key="3">
    <source>
        <dbReference type="Proteomes" id="UP000298030"/>
    </source>
</evidence>
<sequence>MNDTQGKGAEPVSGNRHQSTGLAFKAPGKTAAASFANTRHPPNYGSLYDDSIPSPDRHEYLRAK</sequence>
<gene>
    <name evidence="2" type="ORF">FA13DRAFT_1723881</name>
</gene>
<accession>A0A4Y7TZP4</accession>
<evidence type="ECO:0000256" key="1">
    <source>
        <dbReference type="SAM" id="MobiDB-lite"/>
    </source>
</evidence>
<evidence type="ECO:0000313" key="2">
    <source>
        <dbReference type="EMBL" id="TEB39653.1"/>
    </source>
</evidence>
<name>A0A4Y7TZP4_COPMI</name>
<dbReference type="EMBL" id="QPFP01000001">
    <property type="protein sequence ID" value="TEB39653.1"/>
    <property type="molecule type" value="Genomic_DNA"/>
</dbReference>
<organism evidence="2 3">
    <name type="scientific">Coprinellus micaceus</name>
    <name type="common">Glistening ink-cap mushroom</name>
    <name type="synonym">Coprinus micaceus</name>
    <dbReference type="NCBI Taxonomy" id="71717"/>
    <lineage>
        <taxon>Eukaryota</taxon>
        <taxon>Fungi</taxon>
        <taxon>Dikarya</taxon>
        <taxon>Basidiomycota</taxon>
        <taxon>Agaricomycotina</taxon>
        <taxon>Agaricomycetes</taxon>
        <taxon>Agaricomycetidae</taxon>
        <taxon>Agaricales</taxon>
        <taxon>Agaricineae</taxon>
        <taxon>Psathyrellaceae</taxon>
        <taxon>Coprinellus</taxon>
    </lineage>
</organism>
<dbReference type="Proteomes" id="UP000298030">
    <property type="component" value="Unassembled WGS sequence"/>
</dbReference>
<comment type="caution">
    <text evidence="2">The sequence shown here is derived from an EMBL/GenBank/DDBJ whole genome shotgun (WGS) entry which is preliminary data.</text>
</comment>
<proteinExistence type="predicted"/>